<feature type="region of interest" description="Disordered" evidence="1">
    <location>
        <begin position="192"/>
        <end position="216"/>
    </location>
</feature>
<dbReference type="EMBL" id="RQFL01000005">
    <property type="protein sequence ID" value="TGK94969.1"/>
    <property type="molecule type" value="Genomic_DNA"/>
</dbReference>
<evidence type="ECO:0000313" key="4">
    <source>
        <dbReference type="Proteomes" id="UP000297394"/>
    </source>
</evidence>
<keyword evidence="5" id="KW-1185">Reference proteome</keyword>
<comment type="caution">
    <text evidence="2">The sequence shown here is derived from an EMBL/GenBank/DDBJ whole genome shotgun (WGS) entry which is preliminary data.</text>
</comment>
<dbReference type="Proteomes" id="UP000297394">
    <property type="component" value="Unassembled WGS sequence"/>
</dbReference>
<dbReference type="RefSeq" id="WP_135746990.1">
    <property type="nucleotide sequence ID" value="NZ_RQFL01000005.1"/>
</dbReference>
<name>A0A4R9ISL3_9LEPT</name>
<sequence>METKFIFTYLLLILSCCNQSDAQKNKALQNDKKVSDYIDHSYTIKNNSLFVNKQVIVFDAGNSELFKELDFDYEEEKNPENLPVSLYCAEFDVSKSLLRLYFVKGKGDLNLTIVSQKGENYYLLNEKKSKILMMKIEESKSAIAPEMILREYKIYSIDEKKANQPLISGGASHFLKTYSECIDWYSKQFEAEKKSDEQEAMTPEDYEKYKKRRGMK</sequence>
<reference evidence="3" key="1">
    <citation type="submission" date="2018-10" db="EMBL/GenBank/DDBJ databases">
        <authorList>
            <person name="Vincent A.T."/>
            <person name="Schiettekatte O."/>
            <person name="Bourhy P."/>
            <person name="Veyrier F.J."/>
            <person name="Picardeau M."/>
        </authorList>
    </citation>
    <scope>NUCLEOTIDE SEQUENCE</scope>
    <source>
        <strain evidence="3">201800281</strain>
    </source>
</reference>
<dbReference type="PROSITE" id="PS51257">
    <property type="entry name" value="PROKAR_LIPOPROTEIN"/>
    <property type="match status" value="1"/>
</dbReference>
<organism evidence="2 4">
    <name type="scientific">Leptospira bourretii</name>
    <dbReference type="NCBI Taxonomy" id="2484962"/>
    <lineage>
        <taxon>Bacteria</taxon>
        <taxon>Pseudomonadati</taxon>
        <taxon>Spirochaetota</taxon>
        <taxon>Spirochaetia</taxon>
        <taxon>Leptospirales</taxon>
        <taxon>Leptospiraceae</taxon>
        <taxon>Leptospira</taxon>
    </lineage>
</organism>
<dbReference type="AlphaFoldDB" id="A0A4R9ISL3"/>
<protein>
    <recommendedName>
        <fullName evidence="6">Lipoprotein</fullName>
    </recommendedName>
</protein>
<reference evidence="4 5" key="2">
    <citation type="journal article" date="2019" name="PLoS Negl. Trop. Dis.">
        <title>Revisiting the worldwide diversity of Leptospira species in the environment.</title>
        <authorList>
            <person name="Vincent A.T."/>
            <person name="Schiettekatte O."/>
            <person name="Bourhy P."/>
            <person name="Veyrier F.J."/>
            <person name="Picardeau M."/>
        </authorList>
    </citation>
    <scope>NUCLEOTIDE SEQUENCE [LARGE SCALE GENOMIC DNA]</scope>
    <source>
        <strain evidence="2 4">201800280</strain>
        <strain evidence="5">201800281</strain>
    </source>
</reference>
<evidence type="ECO:0000256" key="1">
    <source>
        <dbReference type="SAM" id="MobiDB-lite"/>
    </source>
</evidence>
<accession>A0A4R9ISL3</accession>
<evidence type="ECO:0000313" key="2">
    <source>
        <dbReference type="EMBL" id="TGK86220.1"/>
    </source>
</evidence>
<evidence type="ECO:0000313" key="5">
    <source>
        <dbReference type="Proteomes" id="UP000297918"/>
    </source>
</evidence>
<gene>
    <name evidence="2" type="ORF">EHQ23_08155</name>
    <name evidence="3" type="ORF">EHQ26_00025</name>
</gene>
<proteinExistence type="predicted"/>
<dbReference type="Proteomes" id="UP000297918">
    <property type="component" value="Unassembled WGS sequence"/>
</dbReference>
<evidence type="ECO:0000313" key="3">
    <source>
        <dbReference type="EMBL" id="TGK94969.1"/>
    </source>
</evidence>
<evidence type="ECO:0008006" key="6">
    <source>
        <dbReference type="Google" id="ProtNLM"/>
    </source>
</evidence>
<dbReference type="EMBL" id="RQFM01000020">
    <property type="protein sequence ID" value="TGK86220.1"/>
    <property type="molecule type" value="Genomic_DNA"/>
</dbReference>